<keyword evidence="3" id="KW-1185">Reference proteome</keyword>
<reference evidence="2" key="1">
    <citation type="submission" date="2018-05" db="EMBL/GenBank/DDBJ databases">
        <title>Draft genome of Mucuna pruriens seed.</title>
        <authorList>
            <person name="Nnadi N.E."/>
            <person name="Vos R."/>
            <person name="Hasami M.H."/>
            <person name="Devisetty U.K."/>
            <person name="Aguiy J.C."/>
        </authorList>
    </citation>
    <scope>NUCLEOTIDE SEQUENCE [LARGE SCALE GENOMIC DNA]</scope>
    <source>
        <strain evidence="2">JCA_2017</strain>
    </source>
</reference>
<dbReference type="Proteomes" id="UP000257109">
    <property type="component" value="Unassembled WGS sequence"/>
</dbReference>
<dbReference type="EMBL" id="QJKJ01000305">
    <property type="protein sequence ID" value="RDY13268.1"/>
    <property type="molecule type" value="Genomic_DNA"/>
</dbReference>
<evidence type="ECO:0000259" key="1">
    <source>
        <dbReference type="Pfam" id="PF13456"/>
    </source>
</evidence>
<evidence type="ECO:0000313" key="2">
    <source>
        <dbReference type="EMBL" id="RDY13268.1"/>
    </source>
</evidence>
<dbReference type="Pfam" id="PF13456">
    <property type="entry name" value="RVT_3"/>
    <property type="match status" value="1"/>
</dbReference>
<protein>
    <recommendedName>
        <fullName evidence="1">RNase H type-1 domain-containing protein</fullName>
    </recommendedName>
</protein>
<dbReference type="GO" id="GO:0003676">
    <property type="term" value="F:nucleic acid binding"/>
    <property type="evidence" value="ECO:0007669"/>
    <property type="project" value="InterPro"/>
</dbReference>
<proteinExistence type="predicted"/>
<dbReference type="AlphaFoldDB" id="A0A371IE27"/>
<name>A0A371IE27_MUCPR</name>
<dbReference type="OrthoDB" id="1427173at2759"/>
<evidence type="ECO:0000313" key="3">
    <source>
        <dbReference type="Proteomes" id="UP000257109"/>
    </source>
</evidence>
<feature type="non-terminal residue" evidence="2">
    <location>
        <position position="1"/>
    </location>
</feature>
<gene>
    <name evidence="2" type="ORF">CR513_01855</name>
</gene>
<dbReference type="GO" id="GO:0004523">
    <property type="term" value="F:RNA-DNA hybrid ribonuclease activity"/>
    <property type="evidence" value="ECO:0007669"/>
    <property type="project" value="InterPro"/>
</dbReference>
<organism evidence="2 3">
    <name type="scientific">Mucuna pruriens</name>
    <name type="common">Velvet bean</name>
    <name type="synonym">Dolichos pruriens</name>
    <dbReference type="NCBI Taxonomy" id="157652"/>
    <lineage>
        <taxon>Eukaryota</taxon>
        <taxon>Viridiplantae</taxon>
        <taxon>Streptophyta</taxon>
        <taxon>Embryophyta</taxon>
        <taxon>Tracheophyta</taxon>
        <taxon>Spermatophyta</taxon>
        <taxon>Magnoliopsida</taxon>
        <taxon>eudicotyledons</taxon>
        <taxon>Gunneridae</taxon>
        <taxon>Pentapetalae</taxon>
        <taxon>rosids</taxon>
        <taxon>fabids</taxon>
        <taxon>Fabales</taxon>
        <taxon>Fabaceae</taxon>
        <taxon>Papilionoideae</taxon>
        <taxon>50 kb inversion clade</taxon>
        <taxon>NPAAA clade</taxon>
        <taxon>indigoferoid/millettioid clade</taxon>
        <taxon>Phaseoleae</taxon>
        <taxon>Mucuna</taxon>
    </lineage>
</organism>
<comment type="caution">
    <text evidence="2">The sequence shown here is derived from an EMBL/GenBank/DDBJ whole genome shotgun (WGS) entry which is preliminary data.</text>
</comment>
<dbReference type="InterPro" id="IPR002156">
    <property type="entry name" value="RNaseH_domain"/>
</dbReference>
<accession>A0A371IE27</accession>
<feature type="domain" description="RNase H type-1" evidence="1">
    <location>
        <begin position="20"/>
        <end position="77"/>
    </location>
</feature>
<sequence length="208" mass="22732">MNGVGFQGTNALSLGWVGLNMVKTNGGEVGCGGGPRNTFTAELWIVLTGIQIVWNSGARKVTIESDTVINTLNNLKRNLRAGSQIDVGQKIDNGNAPRQYEAAMTEFDYLFASIIFQEARRGLEVMVENCSEVMSISRSQVGCLLLILLSISVLNHQVLGARHVKEEVEHVLNKSTAWRKSFTNETNGSSYATVNRVVPSSPDPLHNR</sequence>